<evidence type="ECO:0000256" key="2">
    <source>
        <dbReference type="SAM" id="SignalP"/>
    </source>
</evidence>
<dbReference type="Proteomes" id="UP000452235">
    <property type="component" value="Unassembled WGS sequence"/>
</dbReference>
<dbReference type="OrthoDB" id="10428225at2759"/>
<reference evidence="3 4" key="1">
    <citation type="submission" date="2020-01" db="EMBL/GenBank/DDBJ databases">
        <title>Aspergillus terreus IFO 6365 whole genome shotgun sequence.</title>
        <authorList>
            <person name="Kanamasa S."/>
            <person name="Takahashi H."/>
        </authorList>
    </citation>
    <scope>NUCLEOTIDE SEQUENCE [LARGE SCALE GENOMIC DNA]</scope>
    <source>
        <strain evidence="3 4">IFO 6365</strain>
    </source>
</reference>
<feature type="region of interest" description="Disordered" evidence="1">
    <location>
        <begin position="56"/>
        <end position="243"/>
    </location>
</feature>
<sequence length="243" mass="26844">MARLSMSIWAVAFFLAVSARAMPVQQDAGQDQMMDPWLKFEAQALSSSSHMMDEINDDIDQKTKELQEAQDNDHSKDELDGTRGSHESDNKQKLPEIPPTPEEIAKAHHKQDGEEDDDDSEEQKPSKDNDKKNDRPVDVHVEKPHHDDDAETPAPKPEDKPKEKPKEEKPKDEKPKEEKPTEEPAEEHKEEKPHSAISSPTSTPTPTVTPSPTAAAVPTPTPTKKGLLGSLPIAGNLLGKLGL</sequence>
<feature type="chain" id="PRO_5043400174" evidence="2">
    <location>
        <begin position="22"/>
        <end position="243"/>
    </location>
</feature>
<feature type="compositionally biased region" description="Basic and acidic residues" evidence="1">
    <location>
        <begin position="156"/>
        <end position="194"/>
    </location>
</feature>
<organism evidence="3 4">
    <name type="scientific">Aspergillus terreus</name>
    <dbReference type="NCBI Taxonomy" id="33178"/>
    <lineage>
        <taxon>Eukaryota</taxon>
        <taxon>Fungi</taxon>
        <taxon>Dikarya</taxon>
        <taxon>Ascomycota</taxon>
        <taxon>Pezizomycotina</taxon>
        <taxon>Eurotiomycetes</taxon>
        <taxon>Eurotiomycetidae</taxon>
        <taxon>Eurotiales</taxon>
        <taxon>Aspergillaceae</taxon>
        <taxon>Aspergillus</taxon>
        <taxon>Aspergillus subgen. Circumdati</taxon>
    </lineage>
</organism>
<dbReference type="AlphaFoldDB" id="A0A5M3Z227"/>
<accession>A0A5M3Z227</accession>
<feature type="compositionally biased region" description="Basic and acidic residues" evidence="1">
    <location>
        <begin position="103"/>
        <end position="112"/>
    </location>
</feature>
<proteinExistence type="predicted"/>
<comment type="caution">
    <text evidence="3">The sequence shown here is derived from an EMBL/GenBank/DDBJ whole genome shotgun (WGS) entry which is preliminary data.</text>
</comment>
<evidence type="ECO:0000256" key="1">
    <source>
        <dbReference type="SAM" id="MobiDB-lite"/>
    </source>
</evidence>
<evidence type="ECO:0000313" key="3">
    <source>
        <dbReference type="EMBL" id="GFF16624.1"/>
    </source>
</evidence>
<feature type="compositionally biased region" description="Low complexity" evidence="1">
    <location>
        <begin position="198"/>
        <end position="218"/>
    </location>
</feature>
<name>A0A5M3Z227_ASPTE</name>
<gene>
    <name evidence="3" type="ORF">ATEIFO6365_0005081600</name>
</gene>
<dbReference type="EMBL" id="BLJY01000005">
    <property type="protein sequence ID" value="GFF16624.1"/>
    <property type="molecule type" value="Genomic_DNA"/>
</dbReference>
<feature type="compositionally biased region" description="Basic and acidic residues" evidence="1">
    <location>
        <begin position="122"/>
        <end position="148"/>
    </location>
</feature>
<feature type="compositionally biased region" description="Basic and acidic residues" evidence="1">
    <location>
        <begin position="59"/>
        <end position="94"/>
    </location>
</feature>
<dbReference type="VEuPathDB" id="FungiDB:ATEG_05586"/>
<feature type="signal peptide" evidence="2">
    <location>
        <begin position="1"/>
        <end position="21"/>
    </location>
</feature>
<protein>
    <submittedName>
        <fullName evidence="3">Uncharacterized protein</fullName>
    </submittedName>
</protein>
<keyword evidence="4" id="KW-1185">Reference proteome</keyword>
<keyword evidence="2" id="KW-0732">Signal</keyword>
<evidence type="ECO:0000313" key="4">
    <source>
        <dbReference type="Proteomes" id="UP000452235"/>
    </source>
</evidence>